<evidence type="ECO:0000256" key="2">
    <source>
        <dbReference type="RuleBase" id="RU362116"/>
    </source>
</evidence>
<dbReference type="Pfam" id="PF00460">
    <property type="entry name" value="Flg_bb_rod"/>
    <property type="match status" value="1"/>
</dbReference>
<feature type="domain" description="Flagellar hook protein FlgE/F/G-like D1" evidence="5">
    <location>
        <begin position="92"/>
        <end position="157"/>
    </location>
</feature>
<dbReference type="Pfam" id="PF06429">
    <property type="entry name" value="Flg_bbr_C"/>
    <property type="match status" value="1"/>
</dbReference>
<dbReference type="InterPro" id="IPR010930">
    <property type="entry name" value="Flg_bb/hook_C_dom"/>
</dbReference>
<keyword evidence="6" id="KW-0282">Flagellum</keyword>
<organism evidence="6">
    <name type="scientific">Ligilactobacillus agilis</name>
    <dbReference type="NCBI Taxonomy" id="1601"/>
    <lineage>
        <taxon>Bacteria</taxon>
        <taxon>Bacillati</taxon>
        <taxon>Bacillota</taxon>
        <taxon>Bacilli</taxon>
        <taxon>Lactobacillales</taxon>
        <taxon>Lactobacillaceae</taxon>
        <taxon>Ligilactobacillus</taxon>
    </lineage>
</organism>
<dbReference type="GO" id="GO:0071978">
    <property type="term" value="P:bacterial-type flagellum-dependent swarming motility"/>
    <property type="evidence" value="ECO:0007669"/>
    <property type="project" value="TreeGrafter"/>
</dbReference>
<dbReference type="SUPFAM" id="SSF117143">
    <property type="entry name" value="Flagellar hook protein flgE"/>
    <property type="match status" value="1"/>
</dbReference>
<feature type="domain" description="Flagellar basal body rod protein N-terminal" evidence="3">
    <location>
        <begin position="11"/>
        <end position="37"/>
    </location>
</feature>
<dbReference type="GO" id="GO:0009425">
    <property type="term" value="C:bacterial-type flagellum basal body"/>
    <property type="evidence" value="ECO:0007669"/>
    <property type="project" value="UniProtKB-SubCell"/>
</dbReference>
<sequence>MGINNLFATNVTGVTGLQRQLDIIANNVANSTTTGYKARQASFQELLNQDVKAGVDPASQPLGLNAGLNVTNQAPDFKQGNLEETGRQTDLALNGPGFFGLRDANGNLYLSRDGAFSFDSDQNLVSAQGLKVELNESLPKAQWPKGTLKIGRDGQVYIKEQDQTTAVGQLVLYQAQNNEDLLSVGNNLYQVAPGRTLQSNLTGANVGAVIQGSLESANVDLAAEMSNLIIAQRSYSMNTQMLKANDELWEAINAFSR</sequence>
<keyword evidence="6" id="KW-0969">Cilium</keyword>
<evidence type="ECO:0000259" key="3">
    <source>
        <dbReference type="Pfam" id="PF00460"/>
    </source>
</evidence>
<dbReference type="Pfam" id="PF22692">
    <property type="entry name" value="LlgE_F_G_D1"/>
    <property type="match status" value="1"/>
</dbReference>
<name>A0A0A7REQ6_9LACO</name>
<dbReference type="InterPro" id="IPR037925">
    <property type="entry name" value="FlgE/F/G-like"/>
</dbReference>
<keyword evidence="2" id="KW-0975">Bacterial flagellum</keyword>
<comment type="subcellular location">
    <subcellularLocation>
        <location evidence="2">Bacterial flagellum basal body</location>
    </subcellularLocation>
</comment>
<dbReference type="InterPro" id="IPR053967">
    <property type="entry name" value="LlgE_F_G-like_D1"/>
</dbReference>
<dbReference type="PANTHER" id="PTHR30435:SF19">
    <property type="entry name" value="FLAGELLAR BASAL-BODY ROD PROTEIN FLGG"/>
    <property type="match status" value="1"/>
</dbReference>
<proteinExistence type="inferred from homology"/>
<keyword evidence="6" id="KW-0966">Cell projection</keyword>
<evidence type="ECO:0000256" key="1">
    <source>
        <dbReference type="ARBA" id="ARBA00009677"/>
    </source>
</evidence>
<comment type="similarity">
    <text evidence="1 2">Belongs to the flagella basal body rod proteins family.</text>
</comment>
<dbReference type="InterPro" id="IPR001444">
    <property type="entry name" value="Flag_bb_rod_N"/>
</dbReference>
<evidence type="ECO:0000313" key="6">
    <source>
        <dbReference type="EMBL" id="AJA33702.1"/>
    </source>
</evidence>
<dbReference type="AlphaFoldDB" id="A0A0A7REQ6"/>
<evidence type="ECO:0000259" key="4">
    <source>
        <dbReference type="Pfam" id="PF06429"/>
    </source>
</evidence>
<reference evidence="6" key="1">
    <citation type="journal article" date="2014" name="Appl. Environ. Microbiol.">
        <title>Detection and genomic characterization of motility in Lactobacillus curvatus: confirmation of motility in a species outside the Lactobacillus salivarius clade.</title>
        <authorList>
            <person name="Cousin F.J."/>
            <person name="Lynch S.M."/>
            <person name="Harris H.M."/>
            <person name="McCann A."/>
            <person name="Lynch D.B."/>
            <person name="Neville B.A."/>
            <person name="Irisawa T."/>
            <person name="Okada S."/>
            <person name="Endo A."/>
            <person name="O'Toole P.W."/>
        </authorList>
    </citation>
    <scope>NUCLEOTIDE SEQUENCE</scope>
    <source>
        <strain evidence="6">DSM 20509</strain>
    </source>
</reference>
<dbReference type="NCBIfam" id="TIGR03506">
    <property type="entry name" value="FlgEFG_subfam"/>
    <property type="match status" value="2"/>
</dbReference>
<dbReference type="EMBL" id="KM886859">
    <property type="protein sequence ID" value="AJA33702.1"/>
    <property type="molecule type" value="Genomic_DNA"/>
</dbReference>
<gene>
    <name evidence="6" type="primary">flgG</name>
</gene>
<protein>
    <submittedName>
        <fullName evidence="6">Flagellar basal-body rod protein FlgG</fullName>
    </submittedName>
</protein>
<dbReference type="InterPro" id="IPR020013">
    <property type="entry name" value="Flagellar_FlgE/F/G"/>
</dbReference>
<evidence type="ECO:0000259" key="5">
    <source>
        <dbReference type="Pfam" id="PF22692"/>
    </source>
</evidence>
<dbReference type="PANTHER" id="PTHR30435">
    <property type="entry name" value="FLAGELLAR PROTEIN"/>
    <property type="match status" value="1"/>
</dbReference>
<feature type="domain" description="Flagellar basal-body/hook protein C-terminal" evidence="4">
    <location>
        <begin position="211"/>
        <end position="253"/>
    </location>
</feature>
<accession>A0A0A7REQ6</accession>